<proteinExistence type="predicted"/>
<keyword evidence="2" id="KW-1185">Reference proteome</keyword>
<dbReference type="Proteomes" id="UP001221757">
    <property type="component" value="Unassembled WGS sequence"/>
</dbReference>
<dbReference type="EMBL" id="JARKIE010000001">
    <property type="protein sequence ID" value="KAJ7710629.1"/>
    <property type="molecule type" value="Genomic_DNA"/>
</dbReference>
<evidence type="ECO:0000313" key="1">
    <source>
        <dbReference type="EMBL" id="KAJ7710629.1"/>
    </source>
</evidence>
<accession>A0AAD7MCE1</accession>
<dbReference type="SUPFAM" id="SSF46689">
    <property type="entry name" value="Homeodomain-like"/>
    <property type="match status" value="1"/>
</dbReference>
<gene>
    <name evidence="1" type="ORF">B0H17DRAFT_914253</name>
</gene>
<evidence type="ECO:0008006" key="3">
    <source>
        <dbReference type="Google" id="ProtNLM"/>
    </source>
</evidence>
<sequence>MSRNGRKQPDIAVDLNISLRSVEEILMKCRPGLAPSTPQLRFRPRVLDTTDVDFIVGLVERTPDIYLYEIQKELLEACDVEISLTSIWRALRHRGYTRKRVRQSAHCTPAVGSLPSE</sequence>
<organism evidence="1 2">
    <name type="scientific">Mycena rosella</name>
    <name type="common">Pink bonnet</name>
    <name type="synonym">Agaricus rosellus</name>
    <dbReference type="NCBI Taxonomy" id="1033263"/>
    <lineage>
        <taxon>Eukaryota</taxon>
        <taxon>Fungi</taxon>
        <taxon>Dikarya</taxon>
        <taxon>Basidiomycota</taxon>
        <taxon>Agaricomycotina</taxon>
        <taxon>Agaricomycetes</taxon>
        <taxon>Agaricomycetidae</taxon>
        <taxon>Agaricales</taxon>
        <taxon>Marasmiineae</taxon>
        <taxon>Mycenaceae</taxon>
        <taxon>Mycena</taxon>
    </lineage>
</organism>
<comment type="caution">
    <text evidence="1">The sequence shown here is derived from an EMBL/GenBank/DDBJ whole genome shotgun (WGS) entry which is preliminary data.</text>
</comment>
<dbReference type="AlphaFoldDB" id="A0AAD7MCE1"/>
<name>A0AAD7MCE1_MYCRO</name>
<reference evidence="1" key="1">
    <citation type="submission" date="2023-03" db="EMBL/GenBank/DDBJ databases">
        <title>Massive genome expansion in bonnet fungi (Mycena s.s.) driven by repeated elements and novel gene families across ecological guilds.</title>
        <authorList>
            <consortium name="Lawrence Berkeley National Laboratory"/>
            <person name="Harder C.B."/>
            <person name="Miyauchi S."/>
            <person name="Viragh M."/>
            <person name="Kuo A."/>
            <person name="Thoen E."/>
            <person name="Andreopoulos B."/>
            <person name="Lu D."/>
            <person name="Skrede I."/>
            <person name="Drula E."/>
            <person name="Henrissat B."/>
            <person name="Morin E."/>
            <person name="Kohler A."/>
            <person name="Barry K."/>
            <person name="LaButti K."/>
            <person name="Morin E."/>
            <person name="Salamov A."/>
            <person name="Lipzen A."/>
            <person name="Mereny Z."/>
            <person name="Hegedus B."/>
            <person name="Baldrian P."/>
            <person name="Stursova M."/>
            <person name="Weitz H."/>
            <person name="Taylor A."/>
            <person name="Grigoriev I.V."/>
            <person name="Nagy L.G."/>
            <person name="Martin F."/>
            <person name="Kauserud H."/>
        </authorList>
    </citation>
    <scope>NUCLEOTIDE SEQUENCE</scope>
    <source>
        <strain evidence="1">CBHHK067</strain>
    </source>
</reference>
<evidence type="ECO:0000313" key="2">
    <source>
        <dbReference type="Proteomes" id="UP001221757"/>
    </source>
</evidence>
<dbReference type="InterPro" id="IPR009057">
    <property type="entry name" value="Homeodomain-like_sf"/>
</dbReference>
<protein>
    <recommendedName>
        <fullName evidence="3">Winged helix-turn helix domain-containing protein</fullName>
    </recommendedName>
</protein>